<organism evidence="1 2">
    <name type="scientific">Chitinophaga sancti</name>
    <dbReference type="NCBI Taxonomy" id="1004"/>
    <lineage>
        <taxon>Bacteria</taxon>
        <taxon>Pseudomonadati</taxon>
        <taxon>Bacteroidota</taxon>
        <taxon>Chitinophagia</taxon>
        <taxon>Chitinophagales</taxon>
        <taxon>Chitinophagaceae</taxon>
        <taxon>Chitinophaga</taxon>
    </lineage>
</organism>
<gene>
    <name evidence="1" type="ORF">SAMN05661012_00076</name>
</gene>
<sequence length="158" mass="18393">MHMAAKGDYPIPKFHFQVEWGTDFRMGFTEVSGLDFETEVIEYREGNSKRYNKSKQAGLRKFSNVTLKRGTFEGDFDFYNEWSKTYYFQEGNKTGSKFRRTVTIKLLNENHEAIITWKLLNAWPSKVNSTDLKADANEVAIETMELVHEGLEIMEANN</sequence>
<dbReference type="Proteomes" id="UP000183788">
    <property type="component" value="Unassembled WGS sequence"/>
</dbReference>
<dbReference type="EMBL" id="FPIZ01000001">
    <property type="protein sequence ID" value="SFW12445.1"/>
    <property type="molecule type" value="Genomic_DNA"/>
</dbReference>
<dbReference type="Pfam" id="PF06841">
    <property type="entry name" value="Phage_T4_gp19"/>
    <property type="match status" value="1"/>
</dbReference>
<dbReference type="PANTHER" id="PTHR38009">
    <property type="entry name" value="CONSERVED HYPOTHETICAL PHAGE TAIL PROTEIN"/>
    <property type="match status" value="1"/>
</dbReference>
<dbReference type="InterPro" id="IPR011747">
    <property type="entry name" value="CHP02241"/>
</dbReference>
<proteinExistence type="predicted"/>
<dbReference type="GO" id="GO:0005198">
    <property type="term" value="F:structural molecule activity"/>
    <property type="evidence" value="ECO:0007669"/>
    <property type="project" value="InterPro"/>
</dbReference>
<dbReference type="PANTHER" id="PTHR38009:SF1">
    <property type="entry name" value="CONSERVED HYPOTHETICAL PHAGE TAIL PROTEIN"/>
    <property type="match status" value="1"/>
</dbReference>
<accession>A0A1K1LNG6</accession>
<dbReference type="STRING" id="1004.SAMN05661012_00076"/>
<evidence type="ECO:0000313" key="1">
    <source>
        <dbReference type="EMBL" id="SFW12445.1"/>
    </source>
</evidence>
<dbReference type="NCBIfam" id="TIGR02241">
    <property type="entry name" value="conserved hypothetical phage tail region protein"/>
    <property type="match status" value="1"/>
</dbReference>
<name>A0A1K1LNG6_9BACT</name>
<dbReference type="AlphaFoldDB" id="A0A1K1LNG6"/>
<dbReference type="InterPro" id="IPR010667">
    <property type="entry name" value="Phage_T4_Gp19"/>
</dbReference>
<evidence type="ECO:0000313" key="2">
    <source>
        <dbReference type="Proteomes" id="UP000183788"/>
    </source>
</evidence>
<protein>
    <submittedName>
        <fullName evidence="1">Conserved hypothetical phage tail region protein</fullName>
    </submittedName>
</protein>
<reference evidence="1 2" key="1">
    <citation type="submission" date="2016-11" db="EMBL/GenBank/DDBJ databases">
        <authorList>
            <person name="Jaros S."/>
            <person name="Januszkiewicz K."/>
            <person name="Wedrychowicz H."/>
        </authorList>
    </citation>
    <scope>NUCLEOTIDE SEQUENCE [LARGE SCALE GENOMIC DNA]</scope>
    <source>
        <strain evidence="1 2">DSM 784</strain>
    </source>
</reference>